<feature type="transmembrane region" description="Helical" evidence="9">
    <location>
        <begin position="290"/>
        <end position="311"/>
    </location>
</feature>
<feature type="transmembrane region" description="Helical" evidence="9">
    <location>
        <begin position="261"/>
        <end position="283"/>
    </location>
</feature>
<evidence type="ECO:0000256" key="6">
    <source>
        <dbReference type="ARBA" id="ARBA00022847"/>
    </source>
</evidence>
<dbReference type="InterPro" id="IPR004684">
    <property type="entry name" value="2keto-3dGluconate_permease"/>
</dbReference>
<evidence type="ECO:0000256" key="3">
    <source>
        <dbReference type="ARBA" id="ARBA00022475"/>
    </source>
</evidence>
<evidence type="ECO:0000256" key="7">
    <source>
        <dbReference type="ARBA" id="ARBA00022989"/>
    </source>
</evidence>
<dbReference type="GO" id="GO:0015649">
    <property type="term" value="F:2-keto-3-deoxygluconate:proton symporter activity"/>
    <property type="evidence" value="ECO:0007669"/>
    <property type="project" value="InterPro"/>
</dbReference>
<keyword evidence="8 9" id="KW-0472">Membrane</keyword>
<name>A0A5N1GMD4_9LACT</name>
<accession>A0A5N1GMD4</accession>
<organism evidence="10 11">
    <name type="scientific">Aerococcus sanguinicola</name>
    <dbReference type="NCBI Taxonomy" id="119206"/>
    <lineage>
        <taxon>Bacteria</taxon>
        <taxon>Bacillati</taxon>
        <taxon>Bacillota</taxon>
        <taxon>Bacilli</taxon>
        <taxon>Lactobacillales</taxon>
        <taxon>Aerococcaceae</taxon>
        <taxon>Aerococcus</taxon>
    </lineage>
</organism>
<dbReference type="STRING" id="119206.AWM72_03880"/>
<evidence type="ECO:0000256" key="1">
    <source>
        <dbReference type="ARBA" id="ARBA00006430"/>
    </source>
</evidence>
<dbReference type="GO" id="GO:0016020">
    <property type="term" value="C:membrane"/>
    <property type="evidence" value="ECO:0007669"/>
    <property type="project" value="InterPro"/>
</dbReference>
<keyword evidence="6" id="KW-0769">Symport</keyword>
<evidence type="ECO:0000256" key="9">
    <source>
        <dbReference type="SAM" id="Phobius"/>
    </source>
</evidence>
<dbReference type="Proteomes" id="UP000327148">
    <property type="component" value="Unassembled WGS sequence"/>
</dbReference>
<keyword evidence="4" id="KW-0762">Sugar transport</keyword>
<keyword evidence="5 9" id="KW-0812">Transmembrane</keyword>
<feature type="transmembrane region" description="Helical" evidence="9">
    <location>
        <begin position="175"/>
        <end position="197"/>
    </location>
</feature>
<keyword evidence="3" id="KW-1003">Cell membrane</keyword>
<dbReference type="OrthoDB" id="2833at2"/>
<comment type="caution">
    <text evidence="10">The sequence shown here is derived from an EMBL/GenBank/DDBJ whole genome shotgun (WGS) entry which is preliminary data.</text>
</comment>
<feature type="transmembrane region" description="Helical" evidence="9">
    <location>
        <begin position="203"/>
        <end position="222"/>
    </location>
</feature>
<feature type="transmembrane region" description="Helical" evidence="9">
    <location>
        <begin position="48"/>
        <end position="67"/>
    </location>
</feature>
<evidence type="ECO:0000256" key="8">
    <source>
        <dbReference type="ARBA" id="ARBA00023136"/>
    </source>
</evidence>
<feature type="transmembrane region" description="Helical" evidence="9">
    <location>
        <begin position="317"/>
        <end position="340"/>
    </location>
</feature>
<evidence type="ECO:0000256" key="4">
    <source>
        <dbReference type="ARBA" id="ARBA00022597"/>
    </source>
</evidence>
<evidence type="ECO:0000256" key="5">
    <source>
        <dbReference type="ARBA" id="ARBA00022692"/>
    </source>
</evidence>
<evidence type="ECO:0000256" key="2">
    <source>
        <dbReference type="ARBA" id="ARBA00022448"/>
    </source>
</evidence>
<feature type="transmembrane region" description="Helical" evidence="9">
    <location>
        <begin position="115"/>
        <end position="134"/>
    </location>
</feature>
<evidence type="ECO:0000313" key="10">
    <source>
        <dbReference type="EMBL" id="KAA9301191.1"/>
    </source>
</evidence>
<proteinExistence type="inferred from homology"/>
<dbReference type="Pfam" id="PF03812">
    <property type="entry name" value="KdgT"/>
    <property type="match status" value="1"/>
</dbReference>
<keyword evidence="2" id="KW-0813">Transport</keyword>
<protein>
    <submittedName>
        <fullName evidence="10">2-keto-3-deoxygluconate permease</fullName>
    </submittedName>
</protein>
<evidence type="ECO:0000313" key="11">
    <source>
        <dbReference type="Proteomes" id="UP000327148"/>
    </source>
</evidence>
<gene>
    <name evidence="10" type="ORF">F6I03_04800</name>
</gene>
<sequence length="353" mass="38598">MKIDWSYHFRRKPFFDKIELTMYEPRGSSSPSHQSLKGAPMLEKIKKIPAGTFLVPMFISMVLYTLWPNLFKIGGISQSLLAGEGQGFIIGLLCFCSGVGIDLKRLTRVLKRQGVLFLVKLGIAFLVTLAYLRFFGEGGIWGMPAVAVTTALLSINPAIYLSISEEYGNADDPYAFGLTSLFCIPLFPMIIFGMVYSSGGFDWMPVLSTLLPMLLGIILGNIDKQFADLFGPGLNVLIPWLGWSIGQGTNVLEAIKAGPTGILLTLVVVIFMLPLSIVDYLVLDNDGTAGLAMLNVAGLSTSVPVVLASSYPQLLDYQTAAVSQILASVVILSFISPILTERWYKHLQQKDNK</sequence>
<reference evidence="10 11" key="1">
    <citation type="submission" date="2019-09" db="EMBL/GenBank/DDBJ databases">
        <title>Draft genome sequence assemblies of isolates from the urinary tract.</title>
        <authorList>
            <person name="Mores C.R."/>
            <person name="Putonti C."/>
            <person name="Wolfe A.J."/>
        </authorList>
    </citation>
    <scope>NUCLEOTIDE SEQUENCE [LARGE SCALE GENOMIC DNA]</scope>
    <source>
        <strain evidence="10 11">UMB623</strain>
    </source>
</reference>
<feature type="transmembrane region" description="Helical" evidence="9">
    <location>
        <begin position="140"/>
        <end position="163"/>
    </location>
</feature>
<feature type="transmembrane region" description="Helical" evidence="9">
    <location>
        <begin position="229"/>
        <end position="246"/>
    </location>
</feature>
<comment type="similarity">
    <text evidence="1">Belongs to the KdgT transporter family.</text>
</comment>
<keyword evidence="7 9" id="KW-1133">Transmembrane helix</keyword>
<dbReference type="EMBL" id="VYWO01000002">
    <property type="protein sequence ID" value="KAA9301191.1"/>
    <property type="molecule type" value="Genomic_DNA"/>
</dbReference>
<feature type="transmembrane region" description="Helical" evidence="9">
    <location>
        <begin position="87"/>
        <end position="103"/>
    </location>
</feature>
<dbReference type="AlphaFoldDB" id="A0A5N1GMD4"/>